<reference evidence="7" key="1">
    <citation type="submission" date="2019-09" db="EMBL/GenBank/DDBJ databases">
        <title>Genomic analysis of Haloferax sp. CBA1149.</title>
        <authorList>
            <person name="Roh S.W."/>
        </authorList>
    </citation>
    <scope>NUCLEOTIDE SEQUENCE</scope>
    <source>
        <strain evidence="7">CBA1149</strain>
    </source>
</reference>
<protein>
    <submittedName>
        <fullName evidence="7">PAS domain-containing protein</fullName>
    </submittedName>
</protein>
<dbReference type="CDD" id="cd00156">
    <property type="entry name" value="REC"/>
    <property type="match status" value="1"/>
</dbReference>
<dbReference type="GO" id="GO:0016301">
    <property type="term" value="F:kinase activity"/>
    <property type="evidence" value="ECO:0007669"/>
    <property type="project" value="UniProtKB-KW"/>
</dbReference>
<dbReference type="InterPro" id="IPR000700">
    <property type="entry name" value="PAS-assoc_C"/>
</dbReference>
<dbReference type="PROSITE" id="PS50112">
    <property type="entry name" value="PAS"/>
    <property type="match status" value="1"/>
</dbReference>
<dbReference type="SUPFAM" id="SSF52172">
    <property type="entry name" value="CheY-like"/>
    <property type="match status" value="1"/>
</dbReference>
<dbReference type="RefSeq" id="WP_151134852.1">
    <property type="nucleotide sequence ID" value="NZ_VZUS01000001.1"/>
</dbReference>
<organism evidence="7">
    <name type="scientific">Haloferax sp. CBA1149</name>
    <dbReference type="NCBI Taxonomy" id="2650753"/>
    <lineage>
        <taxon>Archaea</taxon>
        <taxon>Methanobacteriati</taxon>
        <taxon>Methanobacteriota</taxon>
        <taxon>Stenosarchaea group</taxon>
        <taxon>Halobacteria</taxon>
        <taxon>Halobacteriales</taxon>
        <taxon>Haloferacaceae</taxon>
        <taxon>Haloferax</taxon>
    </lineage>
</organism>
<feature type="domain" description="PAS" evidence="5">
    <location>
        <begin position="137"/>
        <end position="207"/>
    </location>
</feature>
<dbReference type="Pfam" id="PF00072">
    <property type="entry name" value="Response_reg"/>
    <property type="match status" value="1"/>
</dbReference>
<dbReference type="InterPro" id="IPR001789">
    <property type="entry name" value="Sig_transdc_resp-reg_receiver"/>
</dbReference>
<dbReference type="AlphaFoldDB" id="A0A643JUQ6"/>
<feature type="modified residue" description="4-aspartylphosphate" evidence="3">
    <location>
        <position position="57"/>
    </location>
</feature>
<dbReference type="PROSITE" id="PS50113">
    <property type="entry name" value="PAC"/>
    <property type="match status" value="1"/>
</dbReference>
<dbReference type="Gene3D" id="3.40.50.2300">
    <property type="match status" value="1"/>
</dbReference>
<evidence type="ECO:0000259" key="5">
    <source>
        <dbReference type="PROSITE" id="PS50112"/>
    </source>
</evidence>
<dbReference type="NCBIfam" id="TIGR00229">
    <property type="entry name" value="sensory_box"/>
    <property type="match status" value="2"/>
</dbReference>
<dbReference type="SUPFAM" id="SSF55781">
    <property type="entry name" value="GAF domain-like"/>
    <property type="match status" value="1"/>
</dbReference>
<dbReference type="InterPro" id="IPR011006">
    <property type="entry name" value="CheY-like_superfamily"/>
</dbReference>
<dbReference type="EMBL" id="VZUS01000001">
    <property type="protein sequence ID" value="KAB1186814.1"/>
    <property type="molecule type" value="Genomic_DNA"/>
</dbReference>
<dbReference type="InterPro" id="IPR000014">
    <property type="entry name" value="PAS"/>
</dbReference>
<dbReference type="PANTHER" id="PTHR44757">
    <property type="entry name" value="DIGUANYLATE CYCLASE DGCP"/>
    <property type="match status" value="1"/>
</dbReference>
<keyword evidence="1" id="KW-0808">Transferase</keyword>
<sequence>MAGTIRVLHVDDDPYFTELTAAYLERTNEHLSVVSATRAEDGLARLSETDVDCIVSDYDMPDQTGIEFLEAVRETHPELPFILFTGKGSEEIAADAISAGATEYIQKETGTSQYTVLANRITNSVAQDRARRRSERANHRRRQTLMRITDGFVEMDADLTVTDVNEQTVELTGLSREKLVGMNYQRLMAVDDSNASVEGYKEVIETGEPRIIEAKSDIKPTRWIEERIFPAKTDESIYVYFTDVTERKRRERQLQTRTRQLQGILDSVQAALWMRDTDHRFMLMNQNYRELFDIDSDLDVAGTPVDDLLGADIAELFKAHDKHALSVGEPVEVEETLETTYGTRVYLARITPLFDDDGEPFATAGAAVDITRRKEREQTLTALHSAAQTMEQSSDEQTVYETLVETAENVLNFDLVAVDIEQDGYLVQEAWKLKDDDSGYYERTSLDSNDTFAVRAYNSQETSIVDDLRESDITPADTDYRSAMTVPIGTFGTFQAVSSDVGAFDEYDQEFAELLVDHARVKLEQLGGD</sequence>
<evidence type="ECO:0000313" key="7">
    <source>
        <dbReference type="EMBL" id="KAB1186814.1"/>
    </source>
</evidence>
<feature type="domain" description="PAC" evidence="6">
    <location>
        <begin position="331"/>
        <end position="382"/>
    </location>
</feature>
<evidence type="ECO:0000256" key="1">
    <source>
        <dbReference type="ARBA" id="ARBA00022679"/>
    </source>
</evidence>
<dbReference type="InterPro" id="IPR029016">
    <property type="entry name" value="GAF-like_dom_sf"/>
</dbReference>
<evidence type="ECO:0000256" key="2">
    <source>
        <dbReference type="ARBA" id="ARBA00022777"/>
    </source>
</evidence>
<dbReference type="SMART" id="SM00091">
    <property type="entry name" value="PAS"/>
    <property type="match status" value="2"/>
</dbReference>
<dbReference type="SMART" id="SM00448">
    <property type="entry name" value="REC"/>
    <property type="match status" value="1"/>
</dbReference>
<dbReference type="InterPro" id="IPR035965">
    <property type="entry name" value="PAS-like_dom_sf"/>
</dbReference>
<dbReference type="PANTHER" id="PTHR44757:SF2">
    <property type="entry name" value="BIOFILM ARCHITECTURE MAINTENANCE PROTEIN MBAA"/>
    <property type="match status" value="1"/>
</dbReference>
<dbReference type="SUPFAM" id="SSF55785">
    <property type="entry name" value="PYP-like sensor domain (PAS domain)"/>
    <property type="match status" value="2"/>
</dbReference>
<dbReference type="PROSITE" id="PS50110">
    <property type="entry name" value="RESPONSE_REGULATORY"/>
    <property type="match status" value="1"/>
</dbReference>
<dbReference type="Gene3D" id="3.30.450.40">
    <property type="match status" value="1"/>
</dbReference>
<dbReference type="Pfam" id="PF08448">
    <property type="entry name" value="PAS_4"/>
    <property type="match status" value="2"/>
</dbReference>
<dbReference type="Gene3D" id="3.30.450.20">
    <property type="entry name" value="PAS domain"/>
    <property type="match status" value="2"/>
</dbReference>
<evidence type="ECO:0000259" key="6">
    <source>
        <dbReference type="PROSITE" id="PS50113"/>
    </source>
</evidence>
<dbReference type="InterPro" id="IPR013656">
    <property type="entry name" value="PAS_4"/>
</dbReference>
<name>A0A643JUQ6_9EURY</name>
<dbReference type="Pfam" id="PF13185">
    <property type="entry name" value="GAF_2"/>
    <property type="match status" value="1"/>
</dbReference>
<dbReference type="CDD" id="cd00130">
    <property type="entry name" value="PAS"/>
    <property type="match status" value="2"/>
</dbReference>
<dbReference type="InterPro" id="IPR003018">
    <property type="entry name" value="GAF"/>
</dbReference>
<feature type="domain" description="Response regulatory" evidence="4">
    <location>
        <begin position="6"/>
        <end position="122"/>
    </location>
</feature>
<keyword evidence="2" id="KW-0418">Kinase</keyword>
<gene>
    <name evidence="7" type="ORF">Hfx1149_01725</name>
</gene>
<dbReference type="GO" id="GO:0000160">
    <property type="term" value="P:phosphorelay signal transduction system"/>
    <property type="evidence" value="ECO:0007669"/>
    <property type="project" value="InterPro"/>
</dbReference>
<dbReference type="InterPro" id="IPR052155">
    <property type="entry name" value="Biofilm_reg_signaling"/>
</dbReference>
<evidence type="ECO:0000256" key="3">
    <source>
        <dbReference type="PROSITE-ProRule" id="PRU00169"/>
    </source>
</evidence>
<comment type="caution">
    <text evidence="7">The sequence shown here is derived from an EMBL/GenBank/DDBJ whole genome shotgun (WGS) entry which is preliminary data.</text>
</comment>
<accession>A0A643JUQ6</accession>
<proteinExistence type="predicted"/>
<keyword evidence="3" id="KW-0597">Phosphoprotein</keyword>
<evidence type="ECO:0000259" key="4">
    <source>
        <dbReference type="PROSITE" id="PS50110"/>
    </source>
</evidence>